<dbReference type="STRING" id="1034346.GCA_000313565_00859"/>
<dbReference type="PRINTS" id="PR00812">
    <property type="entry name" value="BCTERIALGSPF"/>
</dbReference>
<keyword evidence="4 7" id="KW-0812">Transmembrane</keyword>
<evidence type="ECO:0000256" key="2">
    <source>
        <dbReference type="ARBA" id="ARBA00005745"/>
    </source>
</evidence>
<feature type="transmembrane region" description="Helical" evidence="7">
    <location>
        <begin position="153"/>
        <end position="184"/>
    </location>
</feature>
<protein>
    <submittedName>
        <fullName evidence="9">Type II secretory pathway component PulF</fullName>
    </submittedName>
</protein>
<dbReference type="PANTHER" id="PTHR30012">
    <property type="entry name" value="GENERAL SECRETION PATHWAY PROTEIN"/>
    <property type="match status" value="1"/>
</dbReference>
<feature type="transmembrane region" description="Helical" evidence="7">
    <location>
        <begin position="113"/>
        <end position="133"/>
    </location>
</feature>
<dbReference type="PANTHER" id="PTHR30012:SF0">
    <property type="entry name" value="TYPE II SECRETION SYSTEM PROTEIN F-RELATED"/>
    <property type="match status" value="1"/>
</dbReference>
<keyword evidence="3" id="KW-1003">Cell membrane</keyword>
<sequence>MQSQCRLSSERLAVFCLEMGMLVRSGVDLSAALNALGADAASSLERDLYQSIHQQMEAGASFSEALAAAGAFPDTLVWMIQLGVESGDLSLILDSMYDYYTREAELEKEIKNACVYPLIMLAIMTAVLFLVVYKVLPVFNGVFLQMGISSPAWLVLLMEIFHVVVSLLIILCVLLGAGLIIVGFESKMGGKQLLTSWIKRVFIRSKINKWSDIGRFYSIMELCVRCGLPMEKAFTFMLQLITHPQLQEKVKQCQIEYSQGKSISDCVDEMQLLTHAESCLLHLGEQSGEAAMVYRRISDTYMKKAAEKINETVNLLEPLLVGLMCFMAGSILIALMLPLMNAMLVIGGA</sequence>
<evidence type="ECO:0000256" key="7">
    <source>
        <dbReference type="SAM" id="Phobius"/>
    </source>
</evidence>
<dbReference type="Pfam" id="PF00482">
    <property type="entry name" value="T2SSF"/>
    <property type="match status" value="2"/>
</dbReference>
<proteinExistence type="inferred from homology"/>
<gene>
    <name evidence="9" type="ORF">DES51_105270</name>
</gene>
<dbReference type="Proteomes" id="UP000247612">
    <property type="component" value="Unassembled WGS sequence"/>
</dbReference>
<dbReference type="EMBL" id="QJKH01000005">
    <property type="protein sequence ID" value="PXX79795.1"/>
    <property type="molecule type" value="Genomic_DNA"/>
</dbReference>
<comment type="similarity">
    <text evidence="2">Belongs to the GSP F family.</text>
</comment>
<dbReference type="InterPro" id="IPR018076">
    <property type="entry name" value="T2SS_GspF_dom"/>
</dbReference>
<evidence type="ECO:0000256" key="5">
    <source>
        <dbReference type="ARBA" id="ARBA00022989"/>
    </source>
</evidence>
<dbReference type="OrthoDB" id="1733538at2"/>
<comment type="caution">
    <text evidence="9">The sequence shown here is derived from an EMBL/GenBank/DDBJ whole genome shotgun (WGS) entry which is preliminary data.</text>
</comment>
<evidence type="ECO:0000259" key="8">
    <source>
        <dbReference type="Pfam" id="PF00482"/>
    </source>
</evidence>
<dbReference type="InterPro" id="IPR042094">
    <property type="entry name" value="T2SS_GspF_sf"/>
</dbReference>
<name>A0A318KVQ4_9FIRM</name>
<feature type="domain" description="Type II secretion system protein GspF" evidence="8">
    <location>
        <begin position="219"/>
        <end position="338"/>
    </location>
</feature>
<dbReference type="InterPro" id="IPR003004">
    <property type="entry name" value="GspF/PilC"/>
</dbReference>
<evidence type="ECO:0000256" key="6">
    <source>
        <dbReference type="ARBA" id="ARBA00023136"/>
    </source>
</evidence>
<feature type="domain" description="Type II secretion system protein GspF" evidence="8">
    <location>
        <begin position="15"/>
        <end position="137"/>
    </location>
</feature>
<dbReference type="AlphaFoldDB" id="A0A318KVQ4"/>
<dbReference type="GO" id="GO:0005886">
    <property type="term" value="C:plasma membrane"/>
    <property type="evidence" value="ECO:0007669"/>
    <property type="project" value="UniProtKB-SubCell"/>
</dbReference>
<feature type="transmembrane region" description="Helical" evidence="7">
    <location>
        <begin position="319"/>
        <end position="346"/>
    </location>
</feature>
<evidence type="ECO:0000256" key="3">
    <source>
        <dbReference type="ARBA" id="ARBA00022475"/>
    </source>
</evidence>
<keyword evidence="10" id="KW-1185">Reference proteome</keyword>
<accession>A0A318KVQ4</accession>
<evidence type="ECO:0000313" key="9">
    <source>
        <dbReference type="EMBL" id="PXX79795.1"/>
    </source>
</evidence>
<evidence type="ECO:0000313" key="10">
    <source>
        <dbReference type="Proteomes" id="UP000247612"/>
    </source>
</evidence>
<organism evidence="9 10">
    <name type="scientific">Dielma fastidiosa</name>
    <dbReference type="NCBI Taxonomy" id="1034346"/>
    <lineage>
        <taxon>Bacteria</taxon>
        <taxon>Bacillati</taxon>
        <taxon>Bacillota</taxon>
        <taxon>Erysipelotrichia</taxon>
        <taxon>Erysipelotrichales</taxon>
        <taxon>Erysipelotrichaceae</taxon>
        <taxon>Dielma</taxon>
    </lineage>
</organism>
<evidence type="ECO:0000256" key="1">
    <source>
        <dbReference type="ARBA" id="ARBA00004651"/>
    </source>
</evidence>
<dbReference type="RefSeq" id="WP_022937170.1">
    <property type="nucleotide sequence ID" value="NZ_CABKRQ010000002.1"/>
</dbReference>
<keyword evidence="5 7" id="KW-1133">Transmembrane helix</keyword>
<dbReference type="Gene3D" id="1.20.81.30">
    <property type="entry name" value="Type II secretion system (T2SS), domain F"/>
    <property type="match status" value="2"/>
</dbReference>
<evidence type="ECO:0000256" key="4">
    <source>
        <dbReference type="ARBA" id="ARBA00022692"/>
    </source>
</evidence>
<comment type="subcellular location">
    <subcellularLocation>
        <location evidence="1">Cell membrane</location>
        <topology evidence="1">Multi-pass membrane protein</topology>
    </subcellularLocation>
</comment>
<keyword evidence="6 7" id="KW-0472">Membrane</keyword>
<reference evidence="9 10" key="1">
    <citation type="submission" date="2018-05" db="EMBL/GenBank/DDBJ databases">
        <title>Genomic Encyclopedia of Type Strains, Phase IV (KMG-IV): sequencing the most valuable type-strain genomes for metagenomic binning, comparative biology and taxonomic classification.</title>
        <authorList>
            <person name="Goeker M."/>
        </authorList>
    </citation>
    <scope>NUCLEOTIDE SEQUENCE [LARGE SCALE GENOMIC DNA]</scope>
    <source>
        <strain evidence="9 10">JC118</strain>
    </source>
</reference>